<comment type="caution">
    <text evidence="2">The sequence shown here is derived from an EMBL/GenBank/DDBJ whole genome shotgun (WGS) entry which is preliminary data.</text>
</comment>
<keyword evidence="3" id="KW-1185">Reference proteome</keyword>
<dbReference type="AlphaFoldDB" id="A0A2W7P031"/>
<protein>
    <submittedName>
        <fullName evidence="2">Uncharacterized protein</fullName>
    </submittedName>
</protein>
<dbReference type="EMBL" id="QKZN01000004">
    <property type="protein sequence ID" value="PZX29474.1"/>
    <property type="molecule type" value="Genomic_DNA"/>
</dbReference>
<proteinExistence type="predicted"/>
<accession>A0A2W7P031</accession>
<organism evidence="2 3">
    <name type="scientific">Cupriavidus phytorum</name>
    <dbReference type="NCBI Taxonomy" id="3024399"/>
    <lineage>
        <taxon>Bacteria</taxon>
        <taxon>Pseudomonadati</taxon>
        <taxon>Pseudomonadota</taxon>
        <taxon>Betaproteobacteria</taxon>
        <taxon>Burkholderiales</taxon>
        <taxon>Burkholderiaceae</taxon>
        <taxon>Cupriavidus</taxon>
    </lineage>
</organism>
<evidence type="ECO:0000313" key="2">
    <source>
        <dbReference type="EMBL" id="PZX29474.1"/>
    </source>
</evidence>
<gene>
    <name evidence="2" type="ORF">C7416_104479</name>
</gene>
<feature type="region of interest" description="Disordered" evidence="1">
    <location>
        <begin position="29"/>
        <end position="51"/>
    </location>
</feature>
<name>A0A2W7P031_9BURK</name>
<reference evidence="2" key="1">
    <citation type="submission" date="2018-06" db="EMBL/GenBank/DDBJ databases">
        <title>Genomic Encyclopedia of Type Strains, Phase IV (KMG-V): Genome sequencing to study the core and pangenomes of soil and plant-associated prokaryotes.</title>
        <authorList>
            <person name="Whitman W."/>
        </authorList>
    </citation>
    <scope>NUCLEOTIDE SEQUENCE [LARGE SCALE GENOMIC DNA]</scope>
    <source>
        <strain evidence="2">MLR2-44</strain>
    </source>
</reference>
<evidence type="ECO:0000313" key="3">
    <source>
        <dbReference type="Proteomes" id="UP000249638"/>
    </source>
</evidence>
<evidence type="ECO:0000256" key="1">
    <source>
        <dbReference type="SAM" id="MobiDB-lite"/>
    </source>
</evidence>
<sequence>MSGIATAVVGAAVIGGVASNAAANKAAKASEKASDQATQLQREQYDQTREDQAPWRTVGGNALNQLALRMGVPGYISTPTSGVSLEDAQAQTQENFDPQTYLAANPDVAAAGIDPWVHYTTYGANEGRQYTYNADAQRNAAAGTFDTQGYLDANPDVAASGMDPLTHYLQYGKAEGRKFATAQNNPLYGSLTKNFSAEDFQKDPGYEFRLGEGQKALEASAAARGGLLSGAAAKALSQYNQNFASNEYQNAYNRYNQNQTNTFNRLASLAGVGQTATNATQQAGQNYANQASQNALYSGTARASAYGTGANAIGASLGSATNALVNYSRPTYANPYGTYSATGSAVDMSNPQPTAYLQ</sequence>
<dbReference type="Proteomes" id="UP000249638">
    <property type="component" value="Unassembled WGS sequence"/>
</dbReference>